<dbReference type="GO" id="GO:0103039">
    <property type="term" value="F:protein methylthiotransferase activity"/>
    <property type="evidence" value="ECO:0007669"/>
    <property type="project" value="UniProtKB-EC"/>
</dbReference>
<dbReference type="HAMAP" id="MF_01865">
    <property type="entry name" value="MTTase_RimO"/>
    <property type="match status" value="1"/>
</dbReference>
<dbReference type="PROSITE" id="PS51918">
    <property type="entry name" value="RADICAL_SAM"/>
    <property type="match status" value="1"/>
</dbReference>
<dbReference type="InterPro" id="IPR007197">
    <property type="entry name" value="rSAM"/>
</dbReference>
<dbReference type="SUPFAM" id="SSF102114">
    <property type="entry name" value="Radical SAM enzymes"/>
    <property type="match status" value="1"/>
</dbReference>
<comment type="subcellular location">
    <subcellularLocation>
        <location evidence="10">Cytoplasm</location>
    </subcellularLocation>
</comment>
<keyword evidence="14" id="KW-0687">Ribonucleoprotein</keyword>
<dbReference type="SFLD" id="SFLDF00274">
    <property type="entry name" value="ribosomal_protein_S12_methylth"/>
    <property type="match status" value="1"/>
</dbReference>
<evidence type="ECO:0000256" key="5">
    <source>
        <dbReference type="ARBA" id="ARBA00022691"/>
    </source>
</evidence>
<comment type="similarity">
    <text evidence="10">Belongs to the methylthiotransferase family. RimO subfamily.</text>
</comment>
<comment type="catalytic activity">
    <reaction evidence="9">
        <text>N(6)-dimethylallyladenosine(37) in tRNA + (sulfur carrier)-SH + AH2 + 2 S-adenosyl-L-methionine = 2-methylsulfanyl-N(6)-dimethylallyladenosine(37) in tRNA + (sulfur carrier)-H + 5'-deoxyadenosine + L-methionine + A + S-adenosyl-L-homocysteine + 2 H(+)</text>
        <dbReference type="Rhea" id="RHEA:37067"/>
        <dbReference type="Rhea" id="RHEA-COMP:10375"/>
        <dbReference type="Rhea" id="RHEA-COMP:10376"/>
        <dbReference type="Rhea" id="RHEA-COMP:14737"/>
        <dbReference type="Rhea" id="RHEA-COMP:14739"/>
        <dbReference type="ChEBI" id="CHEBI:13193"/>
        <dbReference type="ChEBI" id="CHEBI:15378"/>
        <dbReference type="ChEBI" id="CHEBI:17319"/>
        <dbReference type="ChEBI" id="CHEBI:17499"/>
        <dbReference type="ChEBI" id="CHEBI:29917"/>
        <dbReference type="ChEBI" id="CHEBI:57844"/>
        <dbReference type="ChEBI" id="CHEBI:57856"/>
        <dbReference type="ChEBI" id="CHEBI:59789"/>
        <dbReference type="ChEBI" id="CHEBI:64428"/>
        <dbReference type="ChEBI" id="CHEBI:74415"/>
        <dbReference type="ChEBI" id="CHEBI:74417"/>
        <dbReference type="EC" id="2.8.4.3"/>
    </reaction>
</comment>
<keyword evidence="6 10" id="KW-0479">Metal-binding</keyword>
<evidence type="ECO:0000256" key="9">
    <source>
        <dbReference type="ARBA" id="ARBA00051425"/>
    </source>
</evidence>
<keyword evidence="4 10" id="KW-0808">Transferase</keyword>
<keyword evidence="7 10" id="KW-0408">Iron</keyword>
<keyword evidence="8 10" id="KW-0411">Iron-sulfur</keyword>
<feature type="binding site" evidence="10">
    <location>
        <position position="170"/>
    </location>
    <ligand>
        <name>[4Fe-4S] cluster</name>
        <dbReference type="ChEBI" id="CHEBI:49883"/>
        <label>2</label>
        <note>4Fe-4S-S-AdoMet</note>
    </ligand>
</feature>
<dbReference type="GO" id="GO:0035599">
    <property type="term" value="F:aspartic acid methylthiotransferase activity"/>
    <property type="evidence" value="ECO:0007669"/>
    <property type="project" value="TreeGrafter"/>
</dbReference>
<evidence type="ECO:0000259" key="12">
    <source>
        <dbReference type="PROSITE" id="PS51449"/>
    </source>
</evidence>
<dbReference type="InterPro" id="IPR013848">
    <property type="entry name" value="Methylthiotransferase_N"/>
</dbReference>
<dbReference type="InterPro" id="IPR058240">
    <property type="entry name" value="rSAM_sf"/>
</dbReference>
<evidence type="ECO:0000313" key="14">
    <source>
        <dbReference type="EMBL" id="HIU96425.1"/>
    </source>
</evidence>
<dbReference type="PANTHER" id="PTHR43837:SF1">
    <property type="entry name" value="RIBOSOMAL PROTEIN US12 METHYLTHIOTRANSFERASE RIMO"/>
    <property type="match status" value="1"/>
</dbReference>
<keyword evidence="2 10" id="KW-0004">4Fe-4S</keyword>
<keyword evidence="14" id="KW-0689">Ribosomal protein</keyword>
<feature type="domain" description="Radical SAM core" evidence="13">
    <location>
        <begin position="149"/>
        <end position="379"/>
    </location>
</feature>
<feature type="binding site" evidence="10">
    <location>
        <position position="10"/>
    </location>
    <ligand>
        <name>[4Fe-4S] cluster</name>
        <dbReference type="ChEBI" id="CHEBI:49883"/>
        <label>1</label>
    </ligand>
</feature>
<dbReference type="InterPro" id="IPR005840">
    <property type="entry name" value="Ribosomal_uS12_MeSTrfase_RimO"/>
</dbReference>
<evidence type="ECO:0000256" key="10">
    <source>
        <dbReference type="HAMAP-Rule" id="MF_01865"/>
    </source>
</evidence>
<dbReference type="InterPro" id="IPR002792">
    <property type="entry name" value="TRAM_dom"/>
</dbReference>
<dbReference type="SFLD" id="SFLDS00029">
    <property type="entry name" value="Radical_SAM"/>
    <property type="match status" value="1"/>
</dbReference>
<feature type="binding site" evidence="10">
    <location>
        <position position="167"/>
    </location>
    <ligand>
        <name>[4Fe-4S] cluster</name>
        <dbReference type="ChEBI" id="CHEBI:49883"/>
        <label>2</label>
        <note>4Fe-4S-S-AdoMet</note>
    </ligand>
</feature>
<reference evidence="14" key="1">
    <citation type="submission" date="2020-10" db="EMBL/GenBank/DDBJ databases">
        <authorList>
            <person name="Gilroy R."/>
        </authorList>
    </citation>
    <scope>NUCLEOTIDE SEQUENCE</scope>
    <source>
        <strain evidence="14">ChiSjej4B22-8349</strain>
    </source>
</reference>
<dbReference type="Pfam" id="PF00919">
    <property type="entry name" value="UPF0004"/>
    <property type="match status" value="1"/>
</dbReference>
<comment type="function">
    <text evidence="1">Catalyzes the methylthiolation of N6-(dimethylallyl)adenosine (i(6)A), leading to the formation of 2-methylthio-N6-(dimethylallyl)adenosine (ms(2)i(6)A) at position 37 in tRNAs that read codons beginning with uridine.</text>
</comment>
<dbReference type="Gene3D" id="2.40.50.140">
    <property type="entry name" value="Nucleic acid-binding proteins"/>
    <property type="match status" value="1"/>
</dbReference>
<dbReference type="GO" id="GO:0035597">
    <property type="term" value="F:tRNA-2-methylthio-N(6)-dimethylallyladenosine(37) synthase activity"/>
    <property type="evidence" value="ECO:0007669"/>
    <property type="project" value="UniProtKB-EC"/>
</dbReference>
<dbReference type="GO" id="GO:0051539">
    <property type="term" value="F:4 iron, 4 sulfur cluster binding"/>
    <property type="evidence" value="ECO:0007669"/>
    <property type="project" value="UniProtKB-UniRule"/>
</dbReference>
<dbReference type="CDD" id="cd01335">
    <property type="entry name" value="Radical_SAM"/>
    <property type="match status" value="1"/>
</dbReference>
<dbReference type="AlphaFoldDB" id="A0A9D1N7P4"/>
<reference evidence="14" key="2">
    <citation type="journal article" date="2021" name="PeerJ">
        <title>Extensive microbial diversity within the chicken gut microbiome revealed by metagenomics and culture.</title>
        <authorList>
            <person name="Gilroy R."/>
            <person name="Ravi A."/>
            <person name="Getino M."/>
            <person name="Pursley I."/>
            <person name="Horton D.L."/>
            <person name="Alikhan N.F."/>
            <person name="Baker D."/>
            <person name="Gharbi K."/>
            <person name="Hall N."/>
            <person name="Watson M."/>
            <person name="Adriaenssens E.M."/>
            <person name="Foster-Nyarko E."/>
            <person name="Jarju S."/>
            <person name="Secka A."/>
            <person name="Antonio M."/>
            <person name="Oren A."/>
            <person name="Chaudhuri R.R."/>
            <person name="La Ragione R."/>
            <person name="Hildebrand F."/>
            <person name="Pallen M.J."/>
        </authorList>
    </citation>
    <scope>NUCLEOTIDE SEQUENCE</scope>
    <source>
        <strain evidence="14">ChiSjej4B22-8349</strain>
    </source>
</reference>
<feature type="binding site" evidence="10">
    <location>
        <position position="87"/>
    </location>
    <ligand>
        <name>[4Fe-4S] cluster</name>
        <dbReference type="ChEBI" id="CHEBI:49883"/>
        <label>1</label>
    </ligand>
</feature>
<feature type="domain" description="TRAM" evidence="11">
    <location>
        <begin position="382"/>
        <end position="449"/>
    </location>
</feature>
<comment type="cofactor">
    <cofactor evidence="10">
        <name>[4Fe-4S] cluster</name>
        <dbReference type="ChEBI" id="CHEBI:49883"/>
    </cofactor>
    <text evidence="10">Binds 2 [4Fe-4S] clusters. One cluster is coordinated with 3 cysteines and an exchangeable S-adenosyl-L-methionine.</text>
</comment>
<dbReference type="PROSITE" id="PS50926">
    <property type="entry name" value="TRAM"/>
    <property type="match status" value="1"/>
</dbReference>
<evidence type="ECO:0000259" key="13">
    <source>
        <dbReference type="PROSITE" id="PS51918"/>
    </source>
</evidence>
<dbReference type="PROSITE" id="PS01278">
    <property type="entry name" value="MTTASE_RADICAL"/>
    <property type="match status" value="1"/>
</dbReference>
<feature type="domain" description="MTTase N-terminal" evidence="12">
    <location>
        <begin position="1"/>
        <end position="124"/>
    </location>
</feature>
<organism evidence="14 15">
    <name type="scientific">Candidatus Allocopromorpha excrementipullorum</name>
    <dbReference type="NCBI Taxonomy" id="2840743"/>
    <lineage>
        <taxon>Bacteria</taxon>
        <taxon>Bacillati</taxon>
        <taxon>Bacillota</taxon>
        <taxon>Clostridia</taxon>
        <taxon>Eubacteriales</taxon>
        <taxon>Eubacteriaceae</taxon>
        <taxon>Eubacteriaceae incertae sedis</taxon>
        <taxon>Candidatus Allocopromorpha</taxon>
    </lineage>
</organism>
<dbReference type="InterPro" id="IPR038135">
    <property type="entry name" value="Methylthiotransferase_N_sf"/>
</dbReference>
<dbReference type="PROSITE" id="PS51449">
    <property type="entry name" value="MTTASE_N"/>
    <property type="match status" value="1"/>
</dbReference>
<name>A0A9D1N7P4_9FIRM</name>
<evidence type="ECO:0000313" key="15">
    <source>
        <dbReference type="Proteomes" id="UP000824130"/>
    </source>
</evidence>
<gene>
    <name evidence="10 14" type="primary">rimO</name>
    <name evidence="14" type="ORF">IAD25_06960</name>
</gene>
<evidence type="ECO:0000256" key="8">
    <source>
        <dbReference type="ARBA" id="ARBA00023014"/>
    </source>
</evidence>
<dbReference type="NCBIfam" id="TIGR00089">
    <property type="entry name" value="MiaB/RimO family radical SAM methylthiotransferase"/>
    <property type="match status" value="1"/>
</dbReference>
<accession>A0A9D1N7P4</accession>
<feature type="binding site" evidence="10">
    <location>
        <position position="163"/>
    </location>
    <ligand>
        <name>[4Fe-4S] cluster</name>
        <dbReference type="ChEBI" id="CHEBI:49883"/>
        <label>2</label>
        <note>4Fe-4S-S-AdoMet</note>
    </ligand>
</feature>
<evidence type="ECO:0000256" key="1">
    <source>
        <dbReference type="ARBA" id="ARBA00003234"/>
    </source>
</evidence>
<evidence type="ECO:0000259" key="11">
    <source>
        <dbReference type="PROSITE" id="PS50926"/>
    </source>
</evidence>
<evidence type="ECO:0000256" key="7">
    <source>
        <dbReference type="ARBA" id="ARBA00023004"/>
    </source>
</evidence>
<dbReference type="GO" id="GO:0005840">
    <property type="term" value="C:ribosome"/>
    <property type="evidence" value="ECO:0007669"/>
    <property type="project" value="UniProtKB-KW"/>
</dbReference>
<comment type="function">
    <text evidence="10">Catalyzes the methylthiolation of an aspartic acid residue of ribosomal protein uS12.</text>
</comment>
<dbReference type="SMART" id="SM00729">
    <property type="entry name" value="Elp3"/>
    <property type="match status" value="1"/>
</dbReference>
<protein>
    <recommendedName>
        <fullName evidence="10">Ribosomal protein uS12 methylthiotransferase RimO</fullName>
        <shortName evidence="10">uS12 MTTase</shortName>
        <shortName evidence="10">uS12 methylthiotransferase</shortName>
        <ecNumber evidence="10">2.8.4.4</ecNumber>
    </recommendedName>
    <alternativeName>
        <fullName evidence="10">Ribosomal protein uS12 (aspartate-C(3))-methylthiotransferase</fullName>
    </alternativeName>
    <alternativeName>
        <fullName evidence="10">Ribosome maturation factor RimO</fullName>
    </alternativeName>
</protein>
<dbReference type="FunFam" id="3.40.50.12160:FF:000003">
    <property type="entry name" value="CDK5 regulatory subunit-associated protein 1"/>
    <property type="match status" value="1"/>
</dbReference>
<evidence type="ECO:0000256" key="4">
    <source>
        <dbReference type="ARBA" id="ARBA00022679"/>
    </source>
</evidence>
<dbReference type="Gene3D" id="3.80.30.20">
    <property type="entry name" value="tm_1862 like domain"/>
    <property type="match status" value="1"/>
</dbReference>
<dbReference type="Proteomes" id="UP000824130">
    <property type="component" value="Unassembled WGS sequence"/>
</dbReference>
<dbReference type="GO" id="GO:0005829">
    <property type="term" value="C:cytosol"/>
    <property type="evidence" value="ECO:0007669"/>
    <property type="project" value="TreeGrafter"/>
</dbReference>
<dbReference type="GO" id="GO:0046872">
    <property type="term" value="F:metal ion binding"/>
    <property type="evidence" value="ECO:0007669"/>
    <property type="project" value="UniProtKB-KW"/>
</dbReference>
<proteinExistence type="inferred from homology"/>
<dbReference type="InterPro" id="IPR023404">
    <property type="entry name" value="rSAM_horseshoe"/>
</dbReference>
<evidence type="ECO:0000256" key="2">
    <source>
        <dbReference type="ARBA" id="ARBA00022485"/>
    </source>
</evidence>
<dbReference type="Pfam" id="PF18693">
    <property type="entry name" value="TRAM_2"/>
    <property type="match status" value="1"/>
</dbReference>
<dbReference type="NCBIfam" id="TIGR01125">
    <property type="entry name" value="30S ribosomal protein S12 methylthiotransferase RimO"/>
    <property type="match status" value="1"/>
</dbReference>
<sequence>MKLYIETMGCPKNLNDSEGIGGIWEAAGHQLTDDPAEADIVLVNTCGFINDAKQESIDRIFDMARLVEDATSPEQGKPRKLLAVSGCLSQRYKDQLADEMPEVDIFLGVNDYERFPEIVENFRAGSGSQSRNFSCQPETFTEFSARHLDENPYTATLRIAEGCDNCCAYCVIPQIRGGYRSRPAENIVAEAEMLAARGCRELVLIAQDVTEYGRDLYGKLALPELLRSLCRVDGIRWIRLMYCYEDKITDELIETVASEEKICNYMDIPLQHISDNVLQAMNRRSTSESIRGTIARLREAIPDIHIRTTMIVGFPGESEADFEELLDFVEGARFERLGVFAYSREEGTVAGDMENQIDEDVKAMRADAVMRRQLEISREINEAKVGNTMEVMIDDIDEEGAYIGRTVYDAPEIDDTVIFRADALLRPGEIVRVRITDAFDYDLVGDFLERMEE</sequence>
<dbReference type="EMBL" id="DVOB01000150">
    <property type="protein sequence ID" value="HIU96425.1"/>
    <property type="molecule type" value="Genomic_DNA"/>
</dbReference>
<dbReference type="FunFam" id="3.80.30.20:FF:000001">
    <property type="entry name" value="tRNA-2-methylthio-N(6)-dimethylallyladenosine synthase 2"/>
    <property type="match status" value="1"/>
</dbReference>
<keyword evidence="3 10" id="KW-0963">Cytoplasm</keyword>
<dbReference type="Gene3D" id="3.40.50.12160">
    <property type="entry name" value="Methylthiotransferase, N-terminal domain"/>
    <property type="match status" value="1"/>
</dbReference>
<comment type="catalytic activity">
    <reaction evidence="10">
        <text>L-aspartate(89)-[ribosomal protein uS12]-hydrogen + (sulfur carrier)-SH + AH2 + 2 S-adenosyl-L-methionine = 3-methylsulfanyl-L-aspartate(89)-[ribosomal protein uS12]-hydrogen + (sulfur carrier)-H + 5'-deoxyadenosine + L-methionine + A + S-adenosyl-L-homocysteine + 2 H(+)</text>
        <dbReference type="Rhea" id="RHEA:37087"/>
        <dbReference type="Rhea" id="RHEA-COMP:10460"/>
        <dbReference type="Rhea" id="RHEA-COMP:10461"/>
        <dbReference type="Rhea" id="RHEA-COMP:14737"/>
        <dbReference type="Rhea" id="RHEA-COMP:14739"/>
        <dbReference type="ChEBI" id="CHEBI:13193"/>
        <dbReference type="ChEBI" id="CHEBI:15378"/>
        <dbReference type="ChEBI" id="CHEBI:17319"/>
        <dbReference type="ChEBI" id="CHEBI:17499"/>
        <dbReference type="ChEBI" id="CHEBI:29917"/>
        <dbReference type="ChEBI" id="CHEBI:29961"/>
        <dbReference type="ChEBI" id="CHEBI:57844"/>
        <dbReference type="ChEBI" id="CHEBI:57856"/>
        <dbReference type="ChEBI" id="CHEBI:59789"/>
        <dbReference type="ChEBI" id="CHEBI:64428"/>
        <dbReference type="ChEBI" id="CHEBI:73599"/>
        <dbReference type="EC" id="2.8.4.4"/>
    </reaction>
</comment>
<comment type="caution">
    <text evidence="14">The sequence shown here is derived from an EMBL/GenBank/DDBJ whole genome shotgun (WGS) entry which is preliminary data.</text>
</comment>
<dbReference type="Pfam" id="PF04055">
    <property type="entry name" value="Radical_SAM"/>
    <property type="match status" value="1"/>
</dbReference>
<dbReference type="PANTHER" id="PTHR43837">
    <property type="entry name" value="RIBOSOMAL PROTEIN S12 METHYLTHIOTRANSFERASE RIMO"/>
    <property type="match status" value="1"/>
</dbReference>
<dbReference type="SFLD" id="SFLDG01082">
    <property type="entry name" value="B12-binding_domain_containing"/>
    <property type="match status" value="1"/>
</dbReference>
<dbReference type="SFLD" id="SFLDG01061">
    <property type="entry name" value="methylthiotransferase"/>
    <property type="match status" value="1"/>
</dbReference>
<dbReference type="InterPro" id="IPR012340">
    <property type="entry name" value="NA-bd_OB-fold"/>
</dbReference>
<dbReference type="InterPro" id="IPR006638">
    <property type="entry name" value="Elp3/MiaA/NifB-like_rSAM"/>
</dbReference>
<dbReference type="InterPro" id="IPR005839">
    <property type="entry name" value="Methylthiotransferase"/>
</dbReference>
<evidence type="ECO:0000256" key="6">
    <source>
        <dbReference type="ARBA" id="ARBA00022723"/>
    </source>
</evidence>
<evidence type="ECO:0000256" key="3">
    <source>
        <dbReference type="ARBA" id="ARBA00022490"/>
    </source>
</evidence>
<dbReference type="EC" id="2.8.4.4" evidence="10"/>
<dbReference type="InterPro" id="IPR020612">
    <property type="entry name" value="Methylthiotransferase_CS"/>
</dbReference>
<feature type="binding site" evidence="10">
    <location>
        <position position="46"/>
    </location>
    <ligand>
        <name>[4Fe-4S] cluster</name>
        <dbReference type="ChEBI" id="CHEBI:49883"/>
        <label>1</label>
    </ligand>
</feature>
<keyword evidence="5 10" id="KW-0949">S-adenosyl-L-methionine</keyword>